<organism evidence="5 6">
    <name type="scientific">Basidiobolus ranarum</name>
    <dbReference type="NCBI Taxonomy" id="34480"/>
    <lineage>
        <taxon>Eukaryota</taxon>
        <taxon>Fungi</taxon>
        <taxon>Fungi incertae sedis</taxon>
        <taxon>Zoopagomycota</taxon>
        <taxon>Entomophthoromycotina</taxon>
        <taxon>Basidiobolomycetes</taxon>
        <taxon>Basidiobolales</taxon>
        <taxon>Basidiobolaceae</taxon>
        <taxon>Basidiobolus</taxon>
    </lineage>
</organism>
<protein>
    <submittedName>
        <fullName evidence="5">Uncharacterized protein</fullName>
    </submittedName>
</protein>
<evidence type="ECO:0000313" key="6">
    <source>
        <dbReference type="Proteomes" id="UP001479436"/>
    </source>
</evidence>
<comment type="caution">
    <text evidence="5">The sequence shown here is derived from an EMBL/GenBank/DDBJ whole genome shotgun (WGS) entry which is preliminary data.</text>
</comment>
<keyword evidence="2" id="KW-0812">Transmembrane</keyword>
<name>A0ABR2WEB0_9FUNG</name>
<dbReference type="Gene3D" id="1.20.1250.20">
    <property type="entry name" value="MFS general substrate transporter like domains"/>
    <property type="match status" value="1"/>
</dbReference>
<evidence type="ECO:0000256" key="2">
    <source>
        <dbReference type="ARBA" id="ARBA00022692"/>
    </source>
</evidence>
<gene>
    <name evidence="5" type="ORF">K7432_016738</name>
</gene>
<sequence>MFLLPKSPRWLMSQGHSEQALQVLQKLCKNADAKLEDINQTIHMEKEMATPSWTELFQSGLRRRVFIGIAIQVFQQLTGINAIMYYAPTIFNSAGYEGNNAQLTATAKEHSIRRHVFLNIITRY</sequence>
<reference evidence="5 6" key="1">
    <citation type="submission" date="2023-04" db="EMBL/GenBank/DDBJ databases">
        <title>Genome of Basidiobolus ranarum AG-B5.</title>
        <authorList>
            <person name="Stajich J.E."/>
            <person name="Carter-House D."/>
            <person name="Gryganskyi A."/>
        </authorList>
    </citation>
    <scope>NUCLEOTIDE SEQUENCE [LARGE SCALE GENOMIC DNA]</scope>
    <source>
        <strain evidence="5 6">AG-B5</strain>
    </source>
</reference>
<dbReference type="PANTHER" id="PTHR48022">
    <property type="entry name" value="PLASTIDIC GLUCOSE TRANSPORTER 4"/>
    <property type="match status" value="1"/>
</dbReference>
<dbReference type="InterPro" id="IPR036259">
    <property type="entry name" value="MFS_trans_sf"/>
</dbReference>
<keyword evidence="6" id="KW-1185">Reference proteome</keyword>
<dbReference type="InterPro" id="IPR050360">
    <property type="entry name" value="MFS_Sugar_Transporters"/>
</dbReference>
<evidence type="ECO:0000256" key="1">
    <source>
        <dbReference type="ARBA" id="ARBA00004141"/>
    </source>
</evidence>
<comment type="subcellular location">
    <subcellularLocation>
        <location evidence="1">Membrane</location>
        <topology evidence="1">Multi-pass membrane protein</topology>
    </subcellularLocation>
</comment>
<evidence type="ECO:0000256" key="3">
    <source>
        <dbReference type="ARBA" id="ARBA00022989"/>
    </source>
</evidence>
<dbReference type="SUPFAM" id="SSF103473">
    <property type="entry name" value="MFS general substrate transporter"/>
    <property type="match status" value="1"/>
</dbReference>
<dbReference type="InterPro" id="IPR005828">
    <property type="entry name" value="MFS_sugar_transport-like"/>
</dbReference>
<dbReference type="Pfam" id="PF00083">
    <property type="entry name" value="Sugar_tr"/>
    <property type="match status" value="1"/>
</dbReference>
<proteinExistence type="predicted"/>
<dbReference type="Proteomes" id="UP001479436">
    <property type="component" value="Unassembled WGS sequence"/>
</dbReference>
<keyword evidence="3" id="KW-1133">Transmembrane helix</keyword>
<keyword evidence="4" id="KW-0472">Membrane</keyword>
<dbReference type="PANTHER" id="PTHR48022:SF2">
    <property type="entry name" value="PLASTIDIC GLUCOSE TRANSPORTER 4"/>
    <property type="match status" value="1"/>
</dbReference>
<evidence type="ECO:0000256" key="4">
    <source>
        <dbReference type="ARBA" id="ARBA00023136"/>
    </source>
</evidence>
<accession>A0ABR2WEB0</accession>
<evidence type="ECO:0000313" key="5">
    <source>
        <dbReference type="EMBL" id="KAK9759833.1"/>
    </source>
</evidence>
<dbReference type="EMBL" id="JASJQH010002968">
    <property type="protein sequence ID" value="KAK9759833.1"/>
    <property type="molecule type" value="Genomic_DNA"/>
</dbReference>